<name>A0A7C4QI98_9PLAN</name>
<sequence length="235" mass="26443">MVVTRGTGQTHEERLENFYKGQAAGYDAFRQRLLHGRQELFEKLPAPTGGIWVDLGAGTGENAEHWGPRLANFSRVYLVDLSSSLLQVAEQRIRDRGWTNVTAIHHDATTFVPPEGRADVVTCSYSLTMIPDWFAAIDQAERLLSTGGVIGVVDFFVARKFPAAGLARHRWATRTLWPAWFAADNVFLSPDHLPYLQHKFETLELRQCRGKVPYLPCVRAPYYLFIGRKRAATAG</sequence>
<dbReference type="CDD" id="cd02440">
    <property type="entry name" value="AdoMet_MTases"/>
    <property type="match status" value="1"/>
</dbReference>
<dbReference type="GO" id="GO:0008168">
    <property type="term" value="F:methyltransferase activity"/>
    <property type="evidence" value="ECO:0007669"/>
    <property type="project" value="UniProtKB-KW"/>
</dbReference>
<dbReference type="PANTHER" id="PTHR47473:SF1">
    <property type="entry name" value="METHYLTRANSFERASE DOMAIN-CONTAINING PROTEIN"/>
    <property type="match status" value="1"/>
</dbReference>
<protein>
    <submittedName>
        <fullName evidence="2">Methyltransferase domain-containing protein</fullName>
    </submittedName>
</protein>
<dbReference type="SUPFAM" id="SSF53335">
    <property type="entry name" value="S-adenosyl-L-methionine-dependent methyltransferases"/>
    <property type="match status" value="1"/>
</dbReference>
<evidence type="ECO:0000313" key="2">
    <source>
        <dbReference type="EMBL" id="HGT39501.1"/>
    </source>
</evidence>
<keyword evidence="2" id="KW-0489">Methyltransferase</keyword>
<organism evidence="2">
    <name type="scientific">Schlesneria paludicola</name>
    <dbReference type="NCBI Taxonomy" id="360056"/>
    <lineage>
        <taxon>Bacteria</taxon>
        <taxon>Pseudomonadati</taxon>
        <taxon>Planctomycetota</taxon>
        <taxon>Planctomycetia</taxon>
        <taxon>Planctomycetales</taxon>
        <taxon>Planctomycetaceae</taxon>
        <taxon>Schlesneria</taxon>
    </lineage>
</organism>
<dbReference type="InterPro" id="IPR029063">
    <property type="entry name" value="SAM-dependent_MTases_sf"/>
</dbReference>
<dbReference type="Gene3D" id="3.40.50.150">
    <property type="entry name" value="Vaccinia Virus protein VP39"/>
    <property type="match status" value="1"/>
</dbReference>
<comment type="caution">
    <text evidence="2">The sequence shown here is derived from an EMBL/GenBank/DDBJ whole genome shotgun (WGS) entry which is preliminary data.</text>
</comment>
<reference evidence="2" key="1">
    <citation type="journal article" date="2020" name="mSystems">
        <title>Genome- and Community-Level Interaction Insights into Carbon Utilization and Element Cycling Functions of Hydrothermarchaeota in Hydrothermal Sediment.</title>
        <authorList>
            <person name="Zhou Z."/>
            <person name="Liu Y."/>
            <person name="Xu W."/>
            <person name="Pan J."/>
            <person name="Luo Z.H."/>
            <person name="Li M."/>
        </authorList>
    </citation>
    <scope>NUCLEOTIDE SEQUENCE [LARGE SCALE GENOMIC DNA]</scope>
    <source>
        <strain evidence="2">SpSt-508</strain>
    </source>
</reference>
<dbReference type="GO" id="GO:0032259">
    <property type="term" value="P:methylation"/>
    <property type="evidence" value="ECO:0007669"/>
    <property type="project" value="UniProtKB-KW"/>
</dbReference>
<evidence type="ECO:0000259" key="1">
    <source>
        <dbReference type="Pfam" id="PF13649"/>
    </source>
</evidence>
<feature type="domain" description="Methyltransferase" evidence="1">
    <location>
        <begin position="53"/>
        <end position="148"/>
    </location>
</feature>
<proteinExistence type="predicted"/>
<dbReference type="EMBL" id="DSVQ01000012">
    <property type="protein sequence ID" value="HGT39501.1"/>
    <property type="molecule type" value="Genomic_DNA"/>
</dbReference>
<gene>
    <name evidence="2" type="ORF">ENS64_09605</name>
</gene>
<accession>A0A7C4QI98</accession>
<dbReference type="PANTHER" id="PTHR47473">
    <property type="entry name" value="BTA1P"/>
    <property type="match status" value="1"/>
</dbReference>
<dbReference type="InterPro" id="IPR041698">
    <property type="entry name" value="Methyltransf_25"/>
</dbReference>
<dbReference type="AlphaFoldDB" id="A0A7C4QI98"/>
<keyword evidence="2" id="KW-0808">Transferase</keyword>
<dbReference type="Pfam" id="PF13649">
    <property type="entry name" value="Methyltransf_25"/>
    <property type="match status" value="1"/>
</dbReference>